<dbReference type="SUPFAM" id="SSF55785">
    <property type="entry name" value="PYP-like sensor domain (PAS domain)"/>
    <property type="match status" value="1"/>
</dbReference>
<dbReference type="Pfam" id="PF13426">
    <property type="entry name" value="PAS_9"/>
    <property type="match status" value="1"/>
</dbReference>
<dbReference type="Pfam" id="PF00990">
    <property type="entry name" value="GGDEF"/>
    <property type="match status" value="1"/>
</dbReference>
<dbReference type="AlphaFoldDB" id="A0A4R2BDN1"/>
<evidence type="ECO:0000313" key="5">
    <source>
        <dbReference type="Proteomes" id="UP000295689"/>
    </source>
</evidence>
<dbReference type="NCBIfam" id="TIGR00229">
    <property type="entry name" value="sensory_box"/>
    <property type="match status" value="1"/>
</dbReference>
<organism evidence="4 5">
    <name type="scientific">Mesobacillus foraminis</name>
    <dbReference type="NCBI Taxonomy" id="279826"/>
    <lineage>
        <taxon>Bacteria</taxon>
        <taxon>Bacillati</taxon>
        <taxon>Bacillota</taxon>
        <taxon>Bacilli</taxon>
        <taxon>Bacillales</taxon>
        <taxon>Bacillaceae</taxon>
        <taxon>Mesobacillus</taxon>
    </lineage>
</organism>
<dbReference type="InterPro" id="IPR000014">
    <property type="entry name" value="PAS"/>
</dbReference>
<proteinExistence type="predicted"/>
<dbReference type="InterPro" id="IPR043128">
    <property type="entry name" value="Rev_trsase/Diguanyl_cyclase"/>
</dbReference>
<dbReference type="InterPro" id="IPR035965">
    <property type="entry name" value="PAS-like_dom_sf"/>
</dbReference>
<reference evidence="4 5" key="1">
    <citation type="journal article" date="2015" name="Stand. Genomic Sci.">
        <title>Genomic Encyclopedia of Bacterial and Archaeal Type Strains, Phase III: the genomes of soil and plant-associated and newly described type strains.</title>
        <authorList>
            <person name="Whitman W.B."/>
            <person name="Woyke T."/>
            <person name="Klenk H.P."/>
            <person name="Zhou Y."/>
            <person name="Lilburn T.G."/>
            <person name="Beck B.J."/>
            <person name="De Vos P."/>
            <person name="Vandamme P."/>
            <person name="Eisen J.A."/>
            <person name="Garrity G."/>
            <person name="Hugenholtz P."/>
            <person name="Kyrpides N.C."/>
        </authorList>
    </citation>
    <scope>NUCLEOTIDE SEQUENCE [LARGE SCALE GENOMIC DNA]</scope>
    <source>
        <strain evidence="4 5">CV53</strain>
    </source>
</reference>
<dbReference type="CDD" id="cd00130">
    <property type="entry name" value="PAS"/>
    <property type="match status" value="1"/>
</dbReference>
<feature type="domain" description="GGDEF" evidence="3">
    <location>
        <begin position="233"/>
        <end position="363"/>
    </location>
</feature>
<evidence type="ECO:0000259" key="3">
    <source>
        <dbReference type="PROSITE" id="PS50887"/>
    </source>
</evidence>
<keyword evidence="1" id="KW-0472">Membrane</keyword>
<dbReference type="SMART" id="SM00091">
    <property type="entry name" value="PAS"/>
    <property type="match status" value="1"/>
</dbReference>
<dbReference type="EMBL" id="SLVV01000006">
    <property type="protein sequence ID" value="TCN24836.1"/>
    <property type="molecule type" value="Genomic_DNA"/>
</dbReference>
<feature type="domain" description="PAS" evidence="2">
    <location>
        <begin position="97"/>
        <end position="147"/>
    </location>
</feature>
<dbReference type="InterPro" id="IPR052163">
    <property type="entry name" value="DGC-Regulatory_Protein"/>
</dbReference>
<dbReference type="NCBIfam" id="TIGR00254">
    <property type="entry name" value="GGDEF"/>
    <property type="match status" value="1"/>
</dbReference>
<evidence type="ECO:0000256" key="1">
    <source>
        <dbReference type="SAM" id="Phobius"/>
    </source>
</evidence>
<evidence type="ECO:0000313" key="4">
    <source>
        <dbReference type="EMBL" id="TCN24836.1"/>
    </source>
</evidence>
<dbReference type="RefSeq" id="WP_132005972.1">
    <property type="nucleotide sequence ID" value="NZ_JABUHM010000004.1"/>
</dbReference>
<gene>
    <name evidence="4" type="ORF">EV146_10635</name>
</gene>
<dbReference type="SMART" id="SM00267">
    <property type="entry name" value="GGDEF"/>
    <property type="match status" value="1"/>
</dbReference>
<dbReference type="PANTHER" id="PTHR46663:SF3">
    <property type="entry name" value="SLL0267 PROTEIN"/>
    <property type="match status" value="1"/>
</dbReference>
<dbReference type="FunFam" id="3.30.70.270:FF:000001">
    <property type="entry name" value="Diguanylate cyclase domain protein"/>
    <property type="match status" value="1"/>
</dbReference>
<dbReference type="PANTHER" id="PTHR46663">
    <property type="entry name" value="DIGUANYLATE CYCLASE DGCT-RELATED"/>
    <property type="match status" value="1"/>
</dbReference>
<keyword evidence="1" id="KW-0812">Transmembrane</keyword>
<keyword evidence="1" id="KW-1133">Transmembrane helix</keyword>
<dbReference type="InterPro" id="IPR000160">
    <property type="entry name" value="GGDEF_dom"/>
</dbReference>
<sequence length="363" mass="41400">MKSRKVKKLKWKIKPGIVLAGVLMLKVAEMVVFQRVLHWYQDIPVNNKEELIDIIVLLLIMSPFTIIVMRQQKTMQEAEERYKGFTEDSLVGIFSYEDARITYVNSRFLQILGYKREDVIGRDFHDLIVPEDHDLVAQSIMSKLHNHEEFSVLQIRAIRKDDKIIEVELYSTILIRDGRPVISGSIMDISERVSRERTLQKLAFYDQLTGLPNRKSFEDRLLEVSHGKGTETARFALLFLDLDGFKQANDTYGHLAGDLLLKEVATRLLNCTREEDLVSRYAGDEFLILLSKGDRTLAMEVAERIAGAINTPFIINGNEIVISASIGISLYPEDGKETSILIKNADTAMYQAKGAGKNTYQFH</sequence>
<dbReference type="CDD" id="cd01949">
    <property type="entry name" value="GGDEF"/>
    <property type="match status" value="1"/>
</dbReference>
<comment type="caution">
    <text evidence="4">The sequence shown here is derived from an EMBL/GenBank/DDBJ whole genome shotgun (WGS) entry which is preliminary data.</text>
</comment>
<keyword evidence="5" id="KW-1185">Reference proteome</keyword>
<dbReference type="Gene3D" id="3.30.70.270">
    <property type="match status" value="1"/>
</dbReference>
<dbReference type="SUPFAM" id="SSF55073">
    <property type="entry name" value="Nucleotide cyclase"/>
    <property type="match status" value="1"/>
</dbReference>
<evidence type="ECO:0000259" key="2">
    <source>
        <dbReference type="PROSITE" id="PS50112"/>
    </source>
</evidence>
<feature type="transmembrane region" description="Helical" evidence="1">
    <location>
        <begin position="54"/>
        <end position="71"/>
    </location>
</feature>
<dbReference type="Proteomes" id="UP000295689">
    <property type="component" value="Unassembled WGS sequence"/>
</dbReference>
<dbReference type="Gene3D" id="3.30.450.20">
    <property type="entry name" value="PAS domain"/>
    <property type="match status" value="1"/>
</dbReference>
<dbReference type="PROSITE" id="PS50887">
    <property type="entry name" value="GGDEF"/>
    <property type="match status" value="1"/>
</dbReference>
<accession>A0A4R2BDN1</accession>
<dbReference type="PROSITE" id="PS50112">
    <property type="entry name" value="PAS"/>
    <property type="match status" value="1"/>
</dbReference>
<name>A0A4R2BDN1_9BACI</name>
<dbReference type="InterPro" id="IPR029787">
    <property type="entry name" value="Nucleotide_cyclase"/>
</dbReference>
<protein>
    <submittedName>
        <fullName evidence="4">PAS domain S-box-containing protein/diguanylate cyclase (GGDEF)-like protein</fullName>
    </submittedName>
</protein>